<reference evidence="1" key="1">
    <citation type="submission" date="2022-03" db="EMBL/GenBank/DDBJ databases">
        <authorList>
            <person name="Sayadi A."/>
        </authorList>
    </citation>
    <scope>NUCLEOTIDE SEQUENCE</scope>
</reference>
<proteinExistence type="predicted"/>
<organism evidence="1 2">
    <name type="scientific">Acanthoscelides obtectus</name>
    <name type="common">Bean weevil</name>
    <name type="synonym">Bruchus obtectus</name>
    <dbReference type="NCBI Taxonomy" id="200917"/>
    <lineage>
        <taxon>Eukaryota</taxon>
        <taxon>Metazoa</taxon>
        <taxon>Ecdysozoa</taxon>
        <taxon>Arthropoda</taxon>
        <taxon>Hexapoda</taxon>
        <taxon>Insecta</taxon>
        <taxon>Pterygota</taxon>
        <taxon>Neoptera</taxon>
        <taxon>Endopterygota</taxon>
        <taxon>Coleoptera</taxon>
        <taxon>Polyphaga</taxon>
        <taxon>Cucujiformia</taxon>
        <taxon>Chrysomeloidea</taxon>
        <taxon>Chrysomelidae</taxon>
        <taxon>Bruchinae</taxon>
        <taxon>Bruchini</taxon>
        <taxon>Acanthoscelides</taxon>
    </lineage>
</organism>
<protein>
    <submittedName>
        <fullName evidence="1">Uncharacterized protein</fullName>
    </submittedName>
</protein>
<sequence>MKVHYEFVCTGNVKMAFHFHQAQLTSMDGWRCPTFN</sequence>
<evidence type="ECO:0000313" key="1">
    <source>
        <dbReference type="EMBL" id="CAH2000749.1"/>
    </source>
</evidence>
<dbReference type="EMBL" id="CAKOFQ010007421">
    <property type="protein sequence ID" value="CAH2000749.1"/>
    <property type="molecule type" value="Genomic_DNA"/>
</dbReference>
<gene>
    <name evidence="1" type="ORF">ACAOBT_LOCUS25769</name>
</gene>
<accession>A0A9P0Q087</accession>
<dbReference type="AlphaFoldDB" id="A0A9P0Q087"/>
<keyword evidence="2" id="KW-1185">Reference proteome</keyword>
<evidence type="ECO:0000313" key="2">
    <source>
        <dbReference type="Proteomes" id="UP001152888"/>
    </source>
</evidence>
<comment type="caution">
    <text evidence="1">The sequence shown here is derived from an EMBL/GenBank/DDBJ whole genome shotgun (WGS) entry which is preliminary data.</text>
</comment>
<dbReference type="Proteomes" id="UP001152888">
    <property type="component" value="Unassembled WGS sequence"/>
</dbReference>
<dbReference type="OrthoDB" id="10055367at2759"/>
<name>A0A9P0Q087_ACAOB</name>